<evidence type="ECO:0000259" key="5">
    <source>
        <dbReference type="PROSITE" id="PS50075"/>
    </source>
</evidence>
<gene>
    <name evidence="6" type="ORF">OHK93_004870</name>
</gene>
<keyword evidence="3" id="KW-0808">Transferase</keyword>
<dbReference type="InterPro" id="IPR036291">
    <property type="entry name" value="NAD(P)-bd_dom_sf"/>
</dbReference>
<protein>
    <submittedName>
        <fullName evidence="6">Secondary metabolism biosynthetic enzyme</fullName>
    </submittedName>
</protein>
<evidence type="ECO:0000256" key="4">
    <source>
        <dbReference type="ARBA" id="ARBA00023268"/>
    </source>
</evidence>
<dbReference type="GO" id="GO:0044550">
    <property type="term" value="P:secondary metabolite biosynthetic process"/>
    <property type="evidence" value="ECO:0007669"/>
    <property type="project" value="TreeGrafter"/>
</dbReference>
<dbReference type="InterPro" id="IPR020806">
    <property type="entry name" value="PKS_PP-bd"/>
</dbReference>
<dbReference type="EMBL" id="JAPUFD010000023">
    <property type="protein sequence ID" value="MDI1493084.1"/>
    <property type="molecule type" value="Genomic_DNA"/>
</dbReference>
<dbReference type="InterPro" id="IPR020843">
    <property type="entry name" value="ER"/>
</dbReference>
<sequence length="582" mass="64528">MKGAQIYVSVGNEEKVKFLMDTFGIPRNHIFNSRDSSFLPSLKNETSGRVVDLVLNSLSGELLHASWECVAEFGKMLEIGKRDFVGRGRLDMAIFEANRSFFGIDLAKLGVEKPEICQNLLDQCIELYCKGLIGPIKPMRTFEATRVLDAFKFMQRGQHIGKIVVTMPEDPADLEITAVQPELILRPDVSYLLVGGLGGLGRAISTWLVEQGARNIVYLSRSAGESEKNKKFFRELRSQGCTIQTFAGSVSDLSDVQHVVKGAVTPIAGVMHMSMVLKNKAFPQFTYEEWQMAIAPKVKGAWNLHEALAERPLDFFILFSSISGIVGQWGQGNYAAANTFLDSFVQYRHSLGKEASVLDIGVMDDVGYVSQNPAVLEQFKATSAYTLREQHLLDALHLMMAKRTASPPPASTGYLNPAQLVIGLKSTKPLSDPNNRAIWKRDIRMSLYRNLEAEAAEFHQTANEGLKQFLLAVASDPSMLAEQANLNFLTREIGLRLYAFMLQPEEDLDVQQSLQSLGVDSLAAIEIRNWVRHSLGLDISVLEIINAGSIAQLGKVASEGLRQKYSMAVKEDDDTYLLMKAP</sequence>
<reference evidence="6" key="1">
    <citation type="journal article" date="2023" name="Genome Biol. Evol.">
        <title>First Whole Genome Sequence and Flow Cytometry Genome Size Data for the Lichen-Forming Fungus Ramalina farinacea (Ascomycota).</title>
        <authorList>
            <person name="Llewellyn T."/>
            <person name="Mian S."/>
            <person name="Hill R."/>
            <person name="Leitch I.J."/>
            <person name="Gaya E."/>
        </authorList>
    </citation>
    <scope>NUCLEOTIDE SEQUENCE</scope>
    <source>
        <strain evidence="6">LIQ254RAFAR</strain>
    </source>
</reference>
<name>A0AA43QWW1_9LECA</name>
<dbReference type="InterPro" id="IPR057326">
    <property type="entry name" value="KR_dom"/>
</dbReference>
<keyword evidence="2" id="KW-0597">Phosphoprotein</keyword>
<dbReference type="SMART" id="SM00829">
    <property type="entry name" value="PKS_ER"/>
    <property type="match status" value="1"/>
</dbReference>
<dbReference type="PROSITE" id="PS50075">
    <property type="entry name" value="CARRIER"/>
    <property type="match status" value="1"/>
</dbReference>
<dbReference type="SMART" id="SM00823">
    <property type="entry name" value="PKS_PP"/>
    <property type="match status" value="1"/>
</dbReference>
<proteinExistence type="predicted"/>
<keyword evidence="1" id="KW-0596">Phosphopantetheine</keyword>
<dbReference type="PANTHER" id="PTHR43775">
    <property type="entry name" value="FATTY ACID SYNTHASE"/>
    <property type="match status" value="1"/>
</dbReference>
<dbReference type="SMART" id="SM00822">
    <property type="entry name" value="PKS_KR"/>
    <property type="match status" value="1"/>
</dbReference>
<dbReference type="Proteomes" id="UP001161017">
    <property type="component" value="Unassembled WGS sequence"/>
</dbReference>
<dbReference type="InterPro" id="IPR013968">
    <property type="entry name" value="PKS_KR"/>
</dbReference>
<dbReference type="Pfam" id="PF00550">
    <property type="entry name" value="PP-binding"/>
    <property type="match status" value="1"/>
</dbReference>
<keyword evidence="7" id="KW-1185">Reference proteome</keyword>
<accession>A0AA43QWW1</accession>
<dbReference type="Gene3D" id="3.40.50.720">
    <property type="entry name" value="NAD(P)-binding Rossmann-like Domain"/>
    <property type="match status" value="2"/>
</dbReference>
<dbReference type="PROSITE" id="PS00012">
    <property type="entry name" value="PHOSPHOPANTETHEINE"/>
    <property type="match status" value="1"/>
</dbReference>
<dbReference type="AlphaFoldDB" id="A0AA43QWW1"/>
<dbReference type="InterPro" id="IPR036736">
    <property type="entry name" value="ACP-like_sf"/>
</dbReference>
<organism evidence="6 7">
    <name type="scientific">Ramalina farinacea</name>
    <dbReference type="NCBI Taxonomy" id="258253"/>
    <lineage>
        <taxon>Eukaryota</taxon>
        <taxon>Fungi</taxon>
        <taxon>Dikarya</taxon>
        <taxon>Ascomycota</taxon>
        <taxon>Pezizomycotina</taxon>
        <taxon>Lecanoromycetes</taxon>
        <taxon>OSLEUM clade</taxon>
        <taxon>Lecanoromycetidae</taxon>
        <taxon>Lecanorales</taxon>
        <taxon>Lecanorineae</taxon>
        <taxon>Ramalinaceae</taxon>
        <taxon>Ramalina</taxon>
    </lineage>
</organism>
<dbReference type="InterPro" id="IPR050091">
    <property type="entry name" value="PKS_NRPS_Biosynth_Enz"/>
</dbReference>
<dbReference type="GO" id="GO:0004312">
    <property type="term" value="F:fatty acid synthase activity"/>
    <property type="evidence" value="ECO:0007669"/>
    <property type="project" value="TreeGrafter"/>
</dbReference>
<feature type="domain" description="Carrier" evidence="5">
    <location>
        <begin position="485"/>
        <end position="561"/>
    </location>
</feature>
<dbReference type="GO" id="GO:0031177">
    <property type="term" value="F:phosphopantetheine binding"/>
    <property type="evidence" value="ECO:0007669"/>
    <property type="project" value="InterPro"/>
</dbReference>
<dbReference type="InterPro" id="IPR006162">
    <property type="entry name" value="Ppantetheine_attach_site"/>
</dbReference>
<dbReference type="PANTHER" id="PTHR43775:SF49">
    <property type="entry name" value="SYNTHASE, PUTATIVE (JCVI)-RELATED"/>
    <property type="match status" value="1"/>
</dbReference>
<dbReference type="CDD" id="cd05195">
    <property type="entry name" value="enoyl_red"/>
    <property type="match status" value="1"/>
</dbReference>
<evidence type="ECO:0000256" key="1">
    <source>
        <dbReference type="ARBA" id="ARBA00022450"/>
    </source>
</evidence>
<evidence type="ECO:0000313" key="7">
    <source>
        <dbReference type="Proteomes" id="UP001161017"/>
    </source>
</evidence>
<dbReference type="GO" id="GO:0006633">
    <property type="term" value="P:fatty acid biosynthetic process"/>
    <property type="evidence" value="ECO:0007669"/>
    <property type="project" value="TreeGrafter"/>
</dbReference>
<evidence type="ECO:0000256" key="3">
    <source>
        <dbReference type="ARBA" id="ARBA00022679"/>
    </source>
</evidence>
<dbReference type="Gene3D" id="1.10.1200.10">
    <property type="entry name" value="ACP-like"/>
    <property type="match status" value="1"/>
</dbReference>
<keyword evidence="4" id="KW-0511">Multifunctional enzyme</keyword>
<dbReference type="InterPro" id="IPR009081">
    <property type="entry name" value="PP-bd_ACP"/>
</dbReference>
<dbReference type="GO" id="GO:0016491">
    <property type="term" value="F:oxidoreductase activity"/>
    <property type="evidence" value="ECO:0007669"/>
    <property type="project" value="InterPro"/>
</dbReference>
<dbReference type="SUPFAM" id="SSF51735">
    <property type="entry name" value="NAD(P)-binding Rossmann-fold domains"/>
    <property type="match status" value="2"/>
</dbReference>
<evidence type="ECO:0000313" key="6">
    <source>
        <dbReference type="EMBL" id="MDI1493084.1"/>
    </source>
</evidence>
<dbReference type="SUPFAM" id="SSF47336">
    <property type="entry name" value="ACP-like"/>
    <property type="match status" value="1"/>
</dbReference>
<evidence type="ECO:0000256" key="2">
    <source>
        <dbReference type="ARBA" id="ARBA00022553"/>
    </source>
</evidence>
<dbReference type="Pfam" id="PF13602">
    <property type="entry name" value="ADH_zinc_N_2"/>
    <property type="match status" value="1"/>
</dbReference>
<dbReference type="Pfam" id="PF08659">
    <property type="entry name" value="KR"/>
    <property type="match status" value="1"/>
</dbReference>
<dbReference type="Gene3D" id="3.90.180.10">
    <property type="entry name" value="Medium-chain alcohol dehydrogenases, catalytic domain"/>
    <property type="match status" value="1"/>
</dbReference>
<comment type="caution">
    <text evidence="6">The sequence shown here is derived from an EMBL/GenBank/DDBJ whole genome shotgun (WGS) entry which is preliminary data.</text>
</comment>